<dbReference type="EMBL" id="LR822030">
    <property type="protein sequence ID" value="CAD0154703.1"/>
    <property type="molecule type" value="Genomic_DNA"/>
</dbReference>
<gene>
    <name evidence="8" type="ORF">STHERMO_0588</name>
</gene>
<keyword evidence="3" id="KW-0732">Signal</keyword>
<keyword evidence="6" id="KW-1133">Transmembrane helix</keyword>
<keyword evidence="6" id="KW-0472">Membrane</keyword>
<dbReference type="RefSeq" id="WP_232087059.1">
    <property type="nucleotide sequence ID" value="NZ_LR822030.1"/>
</dbReference>
<feature type="transmembrane region" description="Helical" evidence="6">
    <location>
        <begin position="21"/>
        <end position="42"/>
    </location>
</feature>
<proteinExistence type="predicted"/>
<dbReference type="NCBIfam" id="TIGR01168">
    <property type="entry name" value="YSIRK_signal"/>
    <property type="match status" value="1"/>
</dbReference>
<feature type="region of interest" description="Disordered" evidence="5">
    <location>
        <begin position="52"/>
        <end position="260"/>
    </location>
</feature>
<name>A0AAU9H691_STRTR</name>
<dbReference type="Pfam" id="PF00746">
    <property type="entry name" value="Gram_pos_anchor"/>
    <property type="match status" value="1"/>
</dbReference>
<feature type="compositionally biased region" description="Low complexity" evidence="5">
    <location>
        <begin position="2688"/>
        <end position="2702"/>
    </location>
</feature>
<evidence type="ECO:0000256" key="3">
    <source>
        <dbReference type="ARBA" id="ARBA00022729"/>
    </source>
</evidence>
<evidence type="ECO:0000256" key="2">
    <source>
        <dbReference type="ARBA" id="ARBA00022525"/>
    </source>
</evidence>
<evidence type="ECO:0000313" key="9">
    <source>
        <dbReference type="Proteomes" id="UP000509120"/>
    </source>
</evidence>
<dbReference type="InterPro" id="IPR005877">
    <property type="entry name" value="YSIRK_signal_dom"/>
</dbReference>
<evidence type="ECO:0000256" key="4">
    <source>
        <dbReference type="ARBA" id="ARBA00023088"/>
    </source>
</evidence>
<feature type="compositionally biased region" description="Basic and acidic residues" evidence="5">
    <location>
        <begin position="62"/>
        <end position="85"/>
    </location>
</feature>
<feature type="compositionally biased region" description="Low complexity" evidence="5">
    <location>
        <begin position="2665"/>
        <end position="2678"/>
    </location>
</feature>
<organism evidence="8 9">
    <name type="scientific">Streptococcus thermophilus</name>
    <dbReference type="NCBI Taxonomy" id="1308"/>
    <lineage>
        <taxon>Bacteria</taxon>
        <taxon>Bacillati</taxon>
        <taxon>Bacillota</taxon>
        <taxon>Bacilli</taxon>
        <taxon>Lactobacillales</taxon>
        <taxon>Streptococcaceae</taxon>
        <taxon>Streptococcus</taxon>
    </lineage>
</organism>
<feature type="compositionally biased region" description="Polar residues" evidence="5">
    <location>
        <begin position="111"/>
        <end position="137"/>
    </location>
</feature>
<feature type="compositionally biased region" description="Polar residues" evidence="5">
    <location>
        <begin position="196"/>
        <end position="205"/>
    </location>
</feature>
<evidence type="ECO:0000256" key="6">
    <source>
        <dbReference type="SAM" id="Phobius"/>
    </source>
</evidence>
<evidence type="ECO:0000256" key="5">
    <source>
        <dbReference type="SAM" id="MobiDB-lite"/>
    </source>
</evidence>
<evidence type="ECO:0000313" key="8">
    <source>
        <dbReference type="EMBL" id="CAD0154703.1"/>
    </source>
</evidence>
<keyword evidence="2" id="KW-0964">Secreted</keyword>
<dbReference type="PROSITE" id="PS50847">
    <property type="entry name" value="GRAM_POS_ANCHORING"/>
    <property type="match status" value="1"/>
</dbReference>
<feature type="compositionally biased region" description="Polar residues" evidence="5">
    <location>
        <begin position="213"/>
        <end position="246"/>
    </location>
</feature>
<dbReference type="Pfam" id="PF04650">
    <property type="entry name" value="YSIRK_signal"/>
    <property type="match status" value="1"/>
</dbReference>
<sequence>MRGKQQDFRTEKYIRYGIRKFSFGAASVAIAVGLMFLGNGVVSAMEVPSAETAITTSTSSQGDKEMEKAEPKAETVETVKSETEKAATGVEPTASAQPGNEGTATGVAPTASAQPGNEGTATGVEQTASAQPGNEGTATGVAPTASAQPGNEGTATGVEQTASAQPGNEGTATGVAPTASAQPGNEGTATGVAPKTSAQPGNEGTATGVAPKTSAQPGNEGTATGVESTSKSSDSAGVQAETQKGTPTVPAGKANADGKTQYSSLPYAQTLNFSSTVQDKSTPDASGINLSATYTQANLPQQFKNDGMTGDTFWLYSGADLLKKNVSITKHWANAGSINGRNVDFHETFHDFVAQNNPGDDGIRDITVVDKKNPYLILISSNAVDNIDVYNANFQETFWFTYSNDGSIVDITKFDQAHAAQNNNQIFYFLSASLSSNNGVNSNRREYVQTNDAKTVVISKNPINDPSTGFTAPASTIGLTSVSGSNVPNGLVYTNTDPSGYQSHDGEDSNPDYYALQGGVAFANFTSNKPTLYLGAVPINASSAPWWWHGNHPWWWHGNHNKNSDAVSFISYNVVSNKKVNETIDYKNQSGEMVYDSHTQPVTFITVRAWNGSTSVYYKLGTQSEPTLDSYGKPDNSWSEGNQTTFPPVANPSILGYHVTNTTDPNGDLTQTTAQVVHSNDKDLKVTVTYAPNAEKANVTYIDDTTDNSKKIKSSLVSNHLEEKDNLENVALSSNSVQPATSISDDTYLKNLGIDINGLNINSVLKLASLFHIFANQASLSADTNGNLAVKTLNGSNDFGTRGDSYNLTSGDIYYIQQLAKNLQSNAFRNKTFNHVVLGKDVNVSIENNKVLINDITMNNLKPKDVYQDINGRTYINFSDVFQQLVKASTSYTSTPQTKDVISNYSDMNNRYVDVSKVATGTQIIYVNVPFKYLSAPQPITIKGISQEKNGPTIVINVTDIPNGDQNISTQVQLNYIDGTNALPNSEGHKEPNHVLWNLGTGGQTFNFSSGRFMGSILAPNATINAGVNIDGNIVANIVNITGGESHRWDIHPQPMKPAPTITTEKKTVNETIHYVYKDGSKAVDDHVAKPVEFTRQVSTDAVTGAKTYGAWSADQSFAAVTSPELKGYTADKAQIDKQTVNGDSKDLAFTVTYTKNAPTITTEKKTVNETIHYVYKDGSKAVDDHVAKPVEFTRQVSTDAVTGAKTYGAWSADQSFAAVTSPELKGYTADKAQIDKQTVNGDSKDLAFTVTYTKNAPTITTEKKTVNETIHYVYKDGSKAVDDHVAKPVEFTRQVSTDAVTGAKTYGAWSADQSFAAVTSPELKGYTADKAQIDKQTVNGDSKDLAFTVTYTKNAPTITTEKKTVNETIHYVYKDGSKAVDDHVAKPVEFTRQVSTDAVTGAKTYGAWSADQSFAAVTSPAIKGYTPDQAEIGSQTVSGDSSDLDFTLVYAKNAPTITTEKKTVNETIHYVYKDGSKAVDDHVAKPVEFTRQVSTDAVTGAKTYGAWSADQSFAAVTSPELKGYTADKAQIDKQTVNGDSKDLAFTVTYTKNAPTITTEKKTVNETIHYVYKDGSKAVDDHVAKPVEFTRQVSTDAVTGAKTYGAWSADQSFAAVTSPAIKGYTPDQAEIGSQTVSGDSSDLDFTVVYAKNAPAITTESKTINETIHYVYKDGSKAVDDHVAKPVEFTRQVSTDAVTGAKTYGAWSADQSFAAVTSPAIKGYTPDQAEIGSQTVSGDSSDLDFTVVYAKNAPAITTESKTINETIHYVYKDGSKAVDDHVAKPVEFTRQVSTDAVTGAKTYGAWSADQSFAAVTSPAIKGYTPDQAEIGSQTVSGDSSDLDFTVVYAKNAPAITTESKTINETIHYVYKDGSKAVDDHVAKPVEFTRQVSTDAVTGAKTYGAWSADQSFAAVTSPAIKGYTPDQAEIGSQTVSGDSSDLDFTLVYAKNAPTITTEKKTVNETIHYVYKDGSKAVDDHVAKPVEFTRQVSTDAVTGAKTYGAWSADQSFAAVTSPELKGYTADKAQIDKQTVNGDSKDLAFTVTYTKNAPTITTEKKTVNETIHYVYKDGSKAVDDHVAKPVEFTRQVSTDAVTGAKTYGAWSADQSFAAVTSPELKGYTADKAQIDKQTVNGDSKDLAFTVTYTKNAPTITTEKKTVNETIHYVYKDGSKAVDDHVAKPVEFTRQVSTDAVTGAKTYGAWSADQSFAAVTSPELKGYTADKAQIDKQTVNGDSKDLAFTVTYTKNAPTITTEKKTVNETIHYVYKDGSKAVDDHVAKPVEFTRQVSTDAVTGAKTYGAWSADQSFAAVTSPAIKGYTPDQAEIGSQTVSGDSSDLDFTVVYAKNAPAITTESKTINETIHYVYKDGSKAVDDHVAKPVEFTRQVSTDAVTGAKTYGAWSADQSFAAVTSPAIKGYTPDQAEIGSQTVSGDSSDLDFTVVYAKNAPAITTESKTINETIHYVYKDGSKAVDDHVAKPVEFTRQVSTDAVTGAKTYGAWSADQSFAAVTSPAIKGYTPDQAEIGSQTVSGDSSDLDFTVVYAKNAPAITTESKTINETIHYVYKDGSKAVDDHVAKPVEFTRQVSTDAVTGAKTYGAWSADQSFAAVTSPAIKGYTPDQAEIGSQTVSGDSSDLDFTLVYAKNAPAITTESKTINETIHYVYKDGTTTPENPTEDTPITYVPVPQPVRPTDNGDNNGTPTTAAQPASPSTPQYMDGQRELPNTGTEDNASLAALGLLGVLSGFGLVARKKKED</sequence>
<keyword evidence="4" id="KW-0572">Peptidoglycan-anchor</keyword>
<feature type="compositionally biased region" description="Polar residues" evidence="5">
    <location>
        <begin position="94"/>
        <end position="103"/>
    </location>
</feature>
<dbReference type="Proteomes" id="UP000509120">
    <property type="component" value="Chromosome"/>
</dbReference>
<protein>
    <recommendedName>
        <fullName evidence="7">Gram-positive cocci surface proteins LPxTG domain-containing protein</fullName>
    </recommendedName>
</protein>
<accession>A0AAU9H691</accession>
<feature type="region of interest" description="Disordered" evidence="5">
    <location>
        <begin position="2664"/>
        <end position="2726"/>
    </location>
</feature>
<dbReference type="NCBIfam" id="TIGR01167">
    <property type="entry name" value="LPXTG_anchor"/>
    <property type="match status" value="1"/>
</dbReference>
<evidence type="ECO:0000256" key="1">
    <source>
        <dbReference type="ARBA" id="ARBA00022512"/>
    </source>
</evidence>
<evidence type="ECO:0000259" key="7">
    <source>
        <dbReference type="PROSITE" id="PS50847"/>
    </source>
</evidence>
<feature type="domain" description="Gram-positive cocci surface proteins LPxTG" evidence="7">
    <location>
        <begin position="2719"/>
        <end position="2752"/>
    </location>
</feature>
<dbReference type="InterPro" id="IPR041495">
    <property type="entry name" value="Mub_B2"/>
</dbReference>
<dbReference type="Gene3D" id="2.60.40.4300">
    <property type="match status" value="17"/>
</dbReference>
<feature type="compositionally biased region" description="Polar residues" evidence="5">
    <location>
        <begin position="179"/>
        <end position="188"/>
    </location>
</feature>
<feature type="compositionally biased region" description="Polar residues" evidence="5">
    <location>
        <begin position="145"/>
        <end position="171"/>
    </location>
</feature>
<dbReference type="InterPro" id="IPR019931">
    <property type="entry name" value="LPXTG_anchor"/>
</dbReference>
<keyword evidence="1" id="KW-0134">Cell wall</keyword>
<keyword evidence="6" id="KW-0812">Transmembrane</keyword>
<reference evidence="8 9" key="1">
    <citation type="submission" date="2020-06" db="EMBL/GenBank/DDBJ databases">
        <authorList>
            <person name="Chuat V."/>
        </authorList>
    </citation>
    <scope>NUCLEOTIDE SEQUENCE [LARGE SCALE GENOMIC DNA]</scope>
    <source>
        <strain evidence="8">STH_CIRM_1046</strain>
    </source>
</reference>
<dbReference type="Pfam" id="PF17966">
    <property type="entry name" value="Muc_B2"/>
    <property type="match status" value="17"/>
</dbReference>